<dbReference type="PANTHER" id="PTHR33273:SF2">
    <property type="entry name" value="ENDONUCLEASE_EXONUCLEASE_PHOSPHATASE DOMAIN-CONTAINING PROTEIN"/>
    <property type="match status" value="1"/>
</dbReference>
<evidence type="ECO:0000313" key="2">
    <source>
        <dbReference type="Proteomes" id="UP000838756"/>
    </source>
</evidence>
<dbReference type="PANTHER" id="PTHR33273">
    <property type="entry name" value="DOMAIN-CONTAINING PROTEIN, PUTATIVE-RELATED"/>
    <property type="match status" value="1"/>
</dbReference>
<gene>
    <name evidence="1" type="primary">jg25686</name>
    <name evidence="1" type="ORF">PAEG_LOCUS22671</name>
</gene>
<dbReference type="AlphaFoldDB" id="A0A8S4SC01"/>
<proteinExistence type="predicted"/>
<comment type="caution">
    <text evidence="1">The sequence shown here is derived from an EMBL/GenBank/DDBJ whole genome shotgun (WGS) entry which is preliminary data.</text>
</comment>
<reference evidence="1" key="1">
    <citation type="submission" date="2022-03" db="EMBL/GenBank/DDBJ databases">
        <authorList>
            <person name="Lindestad O."/>
        </authorList>
    </citation>
    <scope>NUCLEOTIDE SEQUENCE</scope>
</reference>
<dbReference type="EMBL" id="CAKXAJ010026077">
    <property type="protein sequence ID" value="CAH2254517.1"/>
    <property type="molecule type" value="Genomic_DNA"/>
</dbReference>
<dbReference type="Proteomes" id="UP000838756">
    <property type="component" value="Unassembled WGS sequence"/>
</dbReference>
<evidence type="ECO:0000313" key="1">
    <source>
        <dbReference type="EMBL" id="CAH2254517.1"/>
    </source>
</evidence>
<keyword evidence="2" id="KW-1185">Reference proteome</keyword>
<dbReference type="OrthoDB" id="7477923at2759"/>
<sequence>MCLYHLPLFNLLANVDLFKQNIQLNSLLIDLYLSQKEYCNSFDNTAQVNKMPRNRKTMKLIAEALGQCHIAISETTTKAVLPTSVSEWPKLRQKVPDIFLHKPADFAQHVHKLLSMGIKFNQPYLGRYYTKITCPTFNDHKALVIYFEKKQLPFNTFGNPAKRKLKAVIRGLPKDTDLNLLKTELKSLSIPIVRVHNMQRFENVKNRTSLVLAVVPYNDDGKKLLQVKHIMGHDVTMEPPNPKPKQCYRCQMWGHTQRYCHGQVKCVKCAGEHISKKCERNPNTEQPKCANCGGEHTASYRKCPCCPDSLEHKQSQLMKHNRMQVLYRKPDLVTLENCDTLYKNILYKPDFDC</sequence>
<accession>A0A8S4SC01</accession>
<name>A0A8S4SC01_9NEOP</name>
<organism evidence="1 2">
    <name type="scientific">Pararge aegeria aegeria</name>
    <dbReference type="NCBI Taxonomy" id="348720"/>
    <lineage>
        <taxon>Eukaryota</taxon>
        <taxon>Metazoa</taxon>
        <taxon>Ecdysozoa</taxon>
        <taxon>Arthropoda</taxon>
        <taxon>Hexapoda</taxon>
        <taxon>Insecta</taxon>
        <taxon>Pterygota</taxon>
        <taxon>Neoptera</taxon>
        <taxon>Endopterygota</taxon>
        <taxon>Lepidoptera</taxon>
        <taxon>Glossata</taxon>
        <taxon>Ditrysia</taxon>
        <taxon>Papilionoidea</taxon>
        <taxon>Nymphalidae</taxon>
        <taxon>Satyrinae</taxon>
        <taxon>Satyrini</taxon>
        <taxon>Parargina</taxon>
        <taxon>Pararge</taxon>
    </lineage>
</organism>
<protein>
    <submittedName>
        <fullName evidence="1">Jg25686 protein</fullName>
    </submittedName>
</protein>